<evidence type="ECO:0000313" key="2">
    <source>
        <dbReference type="EMBL" id="PWZ53598.1"/>
    </source>
</evidence>
<dbReference type="Proteomes" id="UP000251960">
    <property type="component" value="Chromosome 1"/>
</dbReference>
<sequence length="169" mass="17450">MAATGEEAVASARGVRSAAAAADVAAASGLSARERERATSRRTPKATPSAEVAAAAAAASSCSARGGMPASRVRVETAKVASRGGNGKGQGTKGTRIWMARRDVDAAAIARWGLGELGVREERAAVPRGEAWWQNFSAGSARGADSTSRDYRRHGGRSSRASKRDFFGM</sequence>
<organism evidence="2">
    <name type="scientific">Zea mays</name>
    <name type="common">Maize</name>
    <dbReference type="NCBI Taxonomy" id="4577"/>
    <lineage>
        <taxon>Eukaryota</taxon>
        <taxon>Viridiplantae</taxon>
        <taxon>Streptophyta</taxon>
        <taxon>Embryophyta</taxon>
        <taxon>Tracheophyta</taxon>
        <taxon>Spermatophyta</taxon>
        <taxon>Magnoliopsida</taxon>
        <taxon>Liliopsida</taxon>
        <taxon>Poales</taxon>
        <taxon>Poaceae</taxon>
        <taxon>PACMAD clade</taxon>
        <taxon>Panicoideae</taxon>
        <taxon>Andropogonodae</taxon>
        <taxon>Andropogoneae</taxon>
        <taxon>Tripsacinae</taxon>
        <taxon>Zea</taxon>
    </lineage>
</organism>
<gene>
    <name evidence="2" type="ORF">Zm00014a_037503</name>
</gene>
<dbReference type="AlphaFoldDB" id="A0A317Y4K0"/>
<proteinExistence type="predicted"/>
<dbReference type="EMBL" id="NCVQ01000001">
    <property type="protein sequence ID" value="PWZ53598.1"/>
    <property type="molecule type" value="Genomic_DNA"/>
</dbReference>
<feature type="compositionally biased region" description="Basic residues" evidence="1">
    <location>
        <begin position="151"/>
        <end position="161"/>
    </location>
</feature>
<protein>
    <submittedName>
        <fullName evidence="2">Uncharacterized protein</fullName>
    </submittedName>
</protein>
<comment type="caution">
    <text evidence="2">The sequence shown here is derived from an EMBL/GenBank/DDBJ whole genome shotgun (WGS) entry which is preliminary data.</text>
</comment>
<evidence type="ECO:0000256" key="1">
    <source>
        <dbReference type="SAM" id="MobiDB-lite"/>
    </source>
</evidence>
<name>A0A317Y4K0_MAIZE</name>
<accession>A0A317Y4K0</accession>
<feature type="region of interest" description="Disordered" evidence="1">
    <location>
        <begin position="26"/>
        <end position="96"/>
    </location>
</feature>
<feature type="compositionally biased region" description="Low complexity" evidence="1">
    <location>
        <begin position="46"/>
        <end position="64"/>
    </location>
</feature>
<feature type="region of interest" description="Disordered" evidence="1">
    <location>
        <begin position="131"/>
        <end position="169"/>
    </location>
</feature>
<reference evidence="2" key="1">
    <citation type="journal article" date="2018" name="Nat. Genet.">
        <title>Extensive intraspecific gene order and gene structural variations between Mo17 and other maize genomes.</title>
        <authorList>
            <person name="Sun S."/>
            <person name="Zhou Y."/>
            <person name="Chen J."/>
            <person name="Shi J."/>
            <person name="Zhao H."/>
            <person name="Zhao H."/>
            <person name="Song W."/>
            <person name="Zhang M."/>
            <person name="Cui Y."/>
            <person name="Dong X."/>
            <person name="Liu H."/>
            <person name="Ma X."/>
            <person name="Jiao Y."/>
            <person name="Wang B."/>
            <person name="Wei X."/>
            <person name="Stein J.C."/>
            <person name="Glaubitz J.C."/>
            <person name="Lu F."/>
            <person name="Yu G."/>
            <person name="Liang C."/>
            <person name="Fengler K."/>
            <person name="Li B."/>
            <person name="Rafalski A."/>
            <person name="Schnable P.S."/>
            <person name="Ware D.H."/>
            <person name="Buckler E.S."/>
            <person name="Lai J."/>
        </authorList>
    </citation>
    <scope>NUCLEOTIDE SEQUENCE [LARGE SCALE GENOMIC DNA]</scope>
    <source>
        <tissue evidence="2">Seedling</tissue>
    </source>
</reference>